<comment type="caution">
    <text evidence="2">The sequence shown here is derived from an EMBL/GenBank/DDBJ whole genome shotgun (WGS) entry which is preliminary data.</text>
</comment>
<reference evidence="2 3" key="1">
    <citation type="submission" date="2023-01" db="EMBL/GenBank/DDBJ databases">
        <title>Analysis of 21 Apiospora genomes using comparative genomics revels a genus with tremendous synthesis potential of carbohydrate active enzymes and secondary metabolites.</title>
        <authorList>
            <person name="Sorensen T."/>
        </authorList>
    </citation>
    <scope>NUCLEOTIDE SEQUENCE [LARGE SCALE GENOMIC DNA]</scope>
    <source>
        <strain evidence="2 3">CBS 20057</strain>
    </source>
</reference>
<dbReference type="EMBL" id="JAQQWI010000018">
    <property type="protein sequence ID" value="KAK8001335.1"/>
    <property type="molecule type" value="Genomic_DNA"/>
</dbReference>
<evidence type="ECO:0000313" key="3">
    <source>
        <dbReference type="Proteomes" id="UP001396898"/>
    </source>
</evidence>
<dbReference type="Proteomes" id="UP001396898">
    <property type="component" value="Unassembled WGS sequence"/>
</dbReference>
<sequence>MASAKSQFACSIENDAIKILRTSPATHGDPSLKIQFMRTIRAPDVAETTTLPPGLGKYPLSKVSDHKRKLRSAGVKVDRGVFFPMHHEESMWISFRAKDPFLVKIYAGGVNAVSGEFRIEDANTEARRQQEHPKHHALVQDYIVVPRQLFLDGIAVSPEVFRQFEASPSGQEYGADVLMTKESFVSDLQLEITPHTPFLRAPPPSPGKTRQEVFTRRAGKHEVVIFLVNGTEFSIYCNSIRDTVMDLKLATKAMVGTKCHNITLIYEGIRLEDGHPEKTLFDYQHRSGDTIILTHDGGDRGRWFIEKERSVEVAAGGTVVQWTVRDWHNPAGWESDHTITIPVHILNPDAYHRVTGRPAPPSAVSNICAGLSCLNLDEAQSDSGSLQSIIESKQHRGRINDPGATAGSSSVKLKNVVADPDDLVSRDGPFRRCRTLVDIESELQASETEESKELTESKEA</sequence>
<protein>
    <submittedName>
        <fullName evidence="2">Ubiquitin-domain-containing protein</fullName>
    </submittedName>
</protein>
<feature type="domain" description="Ubiquitin-like" evidence="1">
    <location>
        <begin position="221"/>
        <end position="293"/>
    </location>
</feature>
<gene>
    <name evidence="2" type="ORF">PG991_013557</name>
</gene>
<keyword evidence="3" id="KW-1185">Reference proteome</keyword>
<name>A0ABR1R7A7_9PEZI</name>
<evidence type="ECO:0000313" key="2">
    <source>
        <dbReference type="EMBL" id="KAK8001335.1"/>
    </source>
</evidence>
<dbReference type="Gene3D" id="3.10.20.90">
    <property type="entry name" value="Phosphatidylinositol 3-kinase Catalytic Subunit, Chain A, domain 1"/>
    <property type="match status" value="1"/>
</dbReference>
<accession>A0ABR1R7A7</accession>
<dbReference type="CDD" id="cd17039">
    <property type="entry name" value="Ubl_ubiquitin_like"/>
    <property type="match status" value="1"/>
</dbReference>
<dbReference type="PROSITE" id="PS50053">
    <property type="entry name" value="UBIQUITIN_2"/>
    <property type="match status" value="1"/>
</dbReference>
<organism evidence="2 3">
    <name type="scientific">Apiospora marii</name>
    <dbReference type="NCBI Taxonomy" id="335849"/>
    <lineage>
        <taxon>Eukaryota</taxon>
        <taxon>Fungi</taxon>
        <taxon>Dikarya</taxon>
        <taxon>Ascomycota</taxon>
        <taxon>Pezizomycotina</taxon>
        <taxon>Sordariomycetes</taxon>
        <taxon>Xylariomycetidae</taxon>
        <taxon>Amphisphaeriales</taxon>
        <taxon>Apiosporaceae</taxon>
        <taxon>Apiospora</taxon>
    </lineage>
</organism>
<proteinExistence type="predicted"/>
<evidence type="ECO:0000259" key="1">
    <source>
        <dbReference type="PROSITE" id="PS50053"/>
    </source>
</evidence>
<dbReference type="InterPro" id="IPR000626">
    <property type="entry name" value="Ubiquitin-like_dom"/>
</dbReference>
<dbReference type="SUPFAM" id="SSF54236">
    <property type="entry name" value="Ubiquitin-like"/>
    <property type="match status" value="1"/>
</dbReference>
<dbReference type="InterPro" id="IPR029071">
    <property type="entry name" value="Ubiquitin-like_domsf"/>
</dbReference>